<feature type="compositionally biased region" description="Polar residues" evidence="1">
    <location>
        <begin position="652"/>
        <end position="677"/>
    </location>
</feature>
<feature type="compositionally biased region" description="Polar residues" evidence="1">
    <location>
        <begin position="573"/>
        <end position="585"/>
    </location>
</feature>
<reference evidence="2 3" key="1">
    <citation type="submission" date="2014-06" db="EMBL/GenBank/DDBJ databases">
        <authorList>
            <person name="Swart Estienne"/>
        </authorList>
    </citation>
    <scope>NUCLEOTIDE SEQUENCE [LARGE SCALE GENOMIC DNA]</scope>
    <source>
        <strain evidence="2 3">130c</strain>
    </source>
</reference>
<feature type="compositionally biased region" description="Polar residues" evidence="1">
    <location>
        <begin position="966"/>
        <end position="975"/>
    </location>
</feature>
<proteinExistence type="predicted"/>
<feature type="region of interest" description="Disordered" evidence="1">
    <location>
        <begin position="966"/>
        <end position="996"/>
    </location>
</feature>
<feature type="region of interest" description="Disordered" evidence="1">
    <location>
        <begin position="645"/>
        <end position="677"/>
    </location>
</feature>
<feature type="region of interest" description="Disordered" evidence="1">
    <location>
        <begin position="297"/>
        <end position="331"/>
    </location>
</feature>
<dbReference type="EMBL" id="CCKQ01019207">
    <property type="protein sequence ID" value="CDW91221.1"/>
    <property type="molecule type" value="Genomic_DNA"/>
</dbReference>
<feature type="compositionally biased region" description="Polar residues" evidence="1">
    <location>
        <begin position="304"/>
        <end position="331"/>
    </location>
</feature>
<evidence type="ECO:0000313" key="2">
    <source>
        <dbReference type="EMBL" id="CDW91221.1"/>
    </source>
</evidence>
<feature type="region of interest" description="Disordered" evidence="1">
    <location>
        <begin position="1013"/>
        <end position="1034"/>
    </location>
</feature>
<feature type="compositionally biased region" description="Basic and acidic residues" evidence="1">
    <location>
        <begin position="586"/>
        <end position="596"/>
    </location>
</feature>
<feature type="region of interest" description="Disordered" evidence="1">
    <location>
        <begin position="394"/>
        <end position="422"/>
    </location>
</feature>
<feature type="compositionally biased region" description="Polar residues" evidence="1">
    <location>
        <begin position="899"/>
        <end position="909"/>
    </location>
</feature>
<accession>A0A078BAG8</accession>
<feature type="region of interest" description="Disordered" evidence="1">
    <location>
        <begin position="573"/>
        <end position="596"/>
    </location>
</feature>
<evidence type="ECO:0000313" key="3">
    <source>
        <dbReference type="Proteomes" id="UP000039865"/>
    </source>
</evidence>
<feature type="compositionally biased region" description="Polar residues" evidence="1">
    <location>
        <begin position="925"/>
        <end position="950"/>
    </location>
</feature>
<dbReference type="InParanoid" id="A0A078BAG8"/>
<dbReference type="Proteomes" id="UP000039865">
    <property type="component" value="Unassembled WGS sequence"/>
</dbReference>
<sequence length="1557" mass="176517">MNVKSCDDSAHSSMDRTVELPQNYQIVKTPYGGNDPEESIDVDCDMQEIDEGQAFCNNVTEENKEIDDSVDNTFIKTFNNVINQVMLSSPERTANKHNLETRLIHTKETQERFDTLNQYQNATYNLTARKVSSNSKKGNSRINHNKNKYLLNSNALLSANQNNYSPKFITSNSPQQSSMNKSQSKLNRYMNMNSNKLTSSQQNFDTKTKHMQMILNNPNPNQNQFLFQEDQDTFQEIYNTAWYGGGGSLANGIGHNIQMLQNINNLEGDGILEQTYSESPGSEDRCSKALSGKKTNAYFGGKNSIGSRQANNNKRLDTQSSNGKSSQKTLYQAKSQRILDRLSIKGASSALVNQITPRKLNMPLNPNYSIGGINQIFNKNSTNMNQQVKASVISGGSSMQPSSAASGFNGGYSQPDSNANSNNATVIYQNPYMSRPKMAQNAFQATNGFINSNRNGMSDSMKTDSNLGGQCVQQHMTIKNNYSSNNNFTQAQMNFRASCQLDRSLGDSHCNSGRTTRKQSQNHIMLINRHDPTIAITHSPLKDYNNIHGEDMVGFQVLRTEGMATEPSTIMNKSTLHGNKQLSANRNKDNSSKKDLHDNQIMILSQQQMLLNNGNREQQEDSSKQQDKIIKRFIKGEITLEQAQKLDKQITRQKVTQRSGSSNSNHNQPNDQNLDPKTKQNIIENFNKRMDEAHKQKMLKKQQLEIYSQNGNAIINSRELSEHYINDAFNSNITSVNHNINSGSNRFDNTFTKNLTKNSLNISDNKSVHGLRAANQTHADFEAFMKRQNQHLENKEEFVKQKQQQQMIQEIAMGQQSLKRVKSQKNNLNKYNYDKQSQLSYISKQKSDQSIDRFEINQSKDQIKLTMSIDKKNKVLLNTGPEVGSMQNGIITSNLARKSFNSNNNQTHNESTKKMIDTSPAKSVGKNTSQMKDSSIQGSTLRQPSLLPQNSQISTNCSIRQSILTQGASNSTKKQPQSKDSKPGHNAHAYSNDSNLNHIEMVNKNLTKIKQKSSLVNASHAPLPRPNNQDTKSLKKLTSNKNLLTTNTANSNINQSSSVNNMSNYGTQFNSQKERINQKEKQVPGQRLSNYNFPSNPVSPTKPLINQLNTNGNTSSANNLIKQQQQQPTKEQQLKSQIIFLDLLKEDIHKYRAERQITDDYLNKPLNHDQFKDIMSHVYMIEKGSHKSSELYQSLSADINKTTGSVVPVSIQTIQDFLQLILTEQVGNGKNVNAESIEKLKKKYRVYFILRQDQLRAKHVQKKMTMNLQAQRLSNQIELEKKFSPQLSQKSLHLSQRSRENSLKRLQNVAGQNNDGLNSPTEQTLKQKVSIYEHFKYLDQLKKMQLEQLRNQKLEDETKSCTFKPEIISRQSNSYNNSQKFDSVKMQDTLDDIACFDNSEVEEVSGESDESLEYIKSQKNIDLLSQQQLSNNQNKIEFRSASKKSSRLDQDLSPIAPIKNLNINESISERTNEDEIIAAIDIPMLHVDVKHGPNDEITRLSIYQGDNVVKIVTQFAIKYGLTLDIREKLINYVQAQIVQLKRERREILRQSTLKQIM</sequence>
<keyword evidence="3" id="KW-1185">Reference proteome</keyword>
<feature type="region of interest" description="Disordered" evidence="1">
    <location>
        <begin position="899"/>
        <end position="950"/>
    </location>
</feature>
<protein>
    <submittedName>
        <fullName evidence="2">Uncharacterized protein</fullName>
    </submittedName>
</protein>
<evidence type="ECO:0000256" key="1">
    <source>
        <dbReference type="SAM" id="MobiDB-lite"/>
    </source>
</evidence>
<name>A0A078BAG8_STYLE</name>
<gene>
    <name evidence="2" type="primary">Contig8201.g8753</name>
    <name evidence="2" type="ORF">STYLEM_20374</name>
</gene>
<organism evidence="2 3">
    <name type="scientific">Stylonychia lemnae</name>
    <name type="common">Ciliate</name>
    <dbReference type="NCBI Taxonomy" id="5949"/>
    <lineage>
        <taxon>Eukaryota</taxon>
        <taxon>Sar</taxon>
        <taxon>Alveolata</taxon>
        <taxon>Ciliophora</taxon>
        <taxon>Intramacronucleata</taxon>
        <taxon>Spirotrichea</taxon>
        <taxon>Stichotrichia</taxon>
        <taxon>Sporadotrichida</taxon>
        <taxon>Oxytrichidae</taxon>
        <taxon>Stylonychinae</taxon>
        <taxon>Stylonychia</taxon>
    </lineage>
</organism>